<evidence type="ECO:0000256" key="1">
    <source>
        <dbReference type="SAM" id="MobiDB-lite"/>
    </source>
</evidence>
<feature type="compositionally biased region" description="Basic and acidic residues" evidence="1">
    <location>
        <begin position="155"/>
        <end position="167"/>
    </location>
</feature>
<sequence length="215" mass="23056">MKLSSALPLFALPLLVAAADNTTTPVDVPEFTKLTDLDSLISNFNTCHQGACLRTYFLSLFNAENLSSCKKVTGQKNETIDWRCICGVGVEETQPTKEQNTTLETITADFFPCVNKEMAVVPECNAKTKEELNSDMIARLDKLSGYCNATFKTDDSTSKDGGKDTGKNDPTSGAKSDSNSDNKADTKTSGSIAITVNSIGRIAFVGVVGMLAFLV</sequence>
<keyword evidence="2" id="KW-0732">Signal</keyword>
<feature type="signal peptide" evidence="2">
    <location>
        <begin position="1"/>
        <end position="18"/>
    </location>
</feature>
<evidence type="ECO:0000256" key="2">
    <source>
        <dbReference type="SAM" id="SignalP"/>
    </source>
</evidence>
<dbReference type="AlphaFoldDB" id="A0A3N4HSS4"/>
<feature type="region of interest" description="Disordered" evidence="1">
    <location>
        <begin position="155"/>
        <end position="187"/>
    </location>
</feature>
<feature type="chain" id="PRO_5018033875" description="Extracellular membrane protein CFEM domain-containing protein" evidence="2">
    <location>
        <begin position="19"/>
        <end position="215"/>
    </location>
</feature>
<proteinExistence type="predicted"/>
<organism evidence="3 4">
    <name type="scientific">Ascobolus immersus RN42</name>
    <dbReference type="NCBI Taxonomy" id="1160509"/>
    <lineage>
        <taxon>Eukaryota</taxon>
        <taxon>Fungi</taxon>
        <taxon>Dikarya</taxon>
        <taxon>Ascomycota</taxon>
        <taxon>Pezizomycotina</taxon>
        <taxon>Pezizomycetes</taxon>
        <taxon>Pezizales</taxon>
        <taxon>Ascobolaceae</taxon>
        <taxon>Ascobolus</taxon>
    </lineage>
</organism>
<gene>
    <name evidence="3" type="ORF">BJ508DRAFT_379204</name>
</gene>
<accession>A0A3N4HSS4</accession>
<dbReference type="EMBL" id="ML119735">
    <property type="protein sequence ID" value="RPA76885.1"/>
    <property type="molecule type" value="Genomic_DNA"/>
</dbReference>
<protein>
    <recommendedName>
        <fullName evidence="5">Extracellular membrane protein CFEM domain-containing protein</fullName>
    </recommendedName>
</protein>
<evidence type="ECO:0000313" key="3">
    <source>
        <dbReference type="EMBL" id="RPA76885.1"/>
    </source>
</evidence>
<reference evidence="3 4" key="1">
    <citation type="journal article" date="2018" name="Nat. Ecol. Evol.">
        <title>Pezizomycetes genomes reveal the molecular basis of ectomycorrhizal truffle lifestyle.</title>
        <authorList>
            <person name="Murat C."/>
            <person name="Payen T."/>
            <person name="Noel B."/>
            <person name="Kuo A."/>
            <person name="Morin E."/>
            <person name="Chen J."/>
            <person name="Kohler A."/>
            <person name="Krizsan K."/>
            <person name="Balestrini R."/>
            <person name="Da Silva C."/>
            <person name="Montanini B."/>
            <person name="Hainaut M."/>
            <person name="Levati E."/>
            <person name="Barry K.W."/>
            <person name="Belfiori B."/>
            <person name="Cichocki N."/>
            <person name="Clum A."/>
            <person name="Dockter R.B."/>
            <person name="Fauchery L."/>
            <person name="Guy J."/>
            <person name="Iotti M."/>
            <person name="Le Tacon F."/>
            <person name="Lindquist E.A."/>
            <person name="Lipzen A."/>
            <person name="Malagnac F."/>
            <person name="Mello A."/>
            <person name="Molinier V."/>
            <person name="Miyauchi S."/>
            <person name="Poulain J."/>
            <person name="Riccioni C."/>
            <person name="Rubini A."/>
            <person name="Sitrit Y."/>
            <person name="Splivallo R."/>
            <person name="Traeger S."/>
            <person name="Wang M."/>
            <person name="Zifcakova L."/>
            <person name="Wipf D."/>
            <person name="Zambonelli A."/>
            <person name="Paolocci F."/>
            <person name="Nowrousian M."/>
            <person name="Ottonello S."/>
            <person name="Baldrian P."/>
            <person name="Spatafora J.W."/>
            <person name="Henrissat B."/>
            <person name="Nagy L.G."/>
            <person name="Aury J.M."/>
            <person name="Wincker P."/>
            <person name="Grigoriev I.V."/>
            <person name="Bonfante P."/>
            <person name="Martin F.M."/>
        </authorList>
    </citation>
    <scope>NUCLEOTIDE SEQUENCE [LARGE SCALE GENOMIC DNA]</scope>
    <source>
        <strain evidence="3 4">RN42</strain>
    </source>
</reference>
<feature type="compositionally biased region" description="Polar residues" evidence="1">
    <location>
        <begin position="168"/>
        <end position="177"/>
    </location>
</feature>
<evidence type="ECO:0008006" key="5">
    <source>
        <dbReference type="Google" id="ProtNLM"/>
    </source>
</evidence>
<dbReference type="Proteomes" id="UP000275078">
    <property type="component" value="Unassembled WGS sequence"/>
</dbReference>
<evidence type="ECO:0000313" key="4">
    <source>
        <dbReference type="Proteomes" id="UP000275078"/>
    </source>
</evidence>
<name>A0A3N4HSS4_ASCIM</name>
<keyword evidence="4" id="KW-1185">Reference proteome</keyword>